<name>D0BLX4_9LACT</name>
<dbReference type="AlphaFoldDB" id="D0BLX4"/>
<dbReference type="Proteomes" id="UP000002939">
    <property type="component" value="Unassembled WGS sequence"/>
</dbReference>
<dbReference type="SUPFAM" id="SSF52467">
    <property type="entry name" value="DHS-like NAD/FAD-binding domain"/>
    <property type="match status" value="1"/>
</dbReference>
<evidence type="ECO:0000256" key="2">
    <source>
        <dbReference type="PROSITE-ProRule" id="PRU00236"/>
    </source>
</evidence>
<protein>
    <recommendedName>
        <fullName evidence="3">Deacetylase sirtuin-type domain-containing protein</fullName>
    </recommendedName>
</protein>
<dbReference type="GO" id="GO:0046872">
    <property type="term" value="F:metal ion binding"/>
    <property type="evidence" value="ECO:0007669"/>
    <property type="project" value="UniProtKB-KW"/>
</dbReference>
<dbReference type="HOGENOM" id="CLU_071599_0_0_9"/>
<evidence type="ECO:0000259" key="3">
    <source>
        <dbReference type="PROSITE" id="PS50305"/>
    </source>
</evidence>
<keyword evidence="2" id="KW-0479">Metal-binding</keyword>
<organism evidence="4 5">
    <name type="scientific">Granulicatella elegans ATCC 700633</name>
    <dbReference type="NCBI Taxonomy" id="626369"/>
    <lineage>
        <taxon>Bacteria</taxon>
        <taxon>Bacillati</taxon>
        <taxon>Bacillota</taxon>
        <taxon>Bacilli</taxon>
        <taxon>Lactobacillales</taxon>
        <taxon>Carnobacteriaceae</taxon>
        <taxon>Granulicatella</taxon>
    </lineage>
</organism>
<feature type="binding site" evidence="2">
    <location>
        <position position="148"/>
    </location>
    <ligand>
        <name>Zn(2+)</name>
        <dbReference type="ChEBI" id="CHEBI:29105"/>
    </ligand>
</feature>
<gene>
    <name evidence="4" type="ORF">HMPREF0446_00977</name>
</gene>
<reference evidence="4" key="2">
    <citation type="submission" date="2011-10" db="EMBL/GenBank/DDBJ databases">
        <title>The Genome Sequence of Granulicatella elegans ATCC 700633.</title>
        <authorList>
            <consortium name="The Broad Institute Genome Sequencing Platform"/>
            <consortium name="The Broad Institute Genome Sequencing Center for Infectious Disease"/>
            <person name="Earl A."/>
            <person name="Ward D."/>
            <person name="Feldgarden M."/>
            <person name="Gevers D."/>
            <person name="Sibley C.D."/>
            <person name="Field T.R."/>
            <person name="Grinwis M."/>
            <person name="Eshaghurshan C.S."/>
            <person name="Surette M.G."/>
            <person name="Young S.K."/>
            <person name="Zeng Q."/>
            <person name="Gargeya S."/>
            <person name="Fitzgerald M."/>
            <person name="Haas B."/>
            <person name="Abouelleil A."/>
            <person name="Alvarado L."/>
            <person name="Arachchi H.M."/>
            <person name="Berlin A."/>
            <person name="Brown A."/>
            <person name="Chapman S.B."/>
            <person name="Chen Z."/>
            <person name="Dunbar C."/>
            <person name="Freedman E."/>
            <person name="Gearin G."/>
            <person name="Goldberg J."/>
            <person name="Griggs A."/>
            <person name="Gujja S."/>
            <person name="Heiman D."/>
            <person name="Howarth C."/>
            <person name="Larson L."/>
            <person name="Lui A."/>
            <person name="MacDonald P.J.P."/>
            <person name="Montmayeur A."/>
            <person name="Murphy C."/>
            <person name="Neiman D."/>
            <person name="Pearson M."/>
            <person name="Priest M."/>
            <person name="Roberts A."/>
            <person name="Saif S."/>
            <person name="Shea T."/>
            <person name="Shenoy N."/>
            <person name="Sisk P."/>
            <person name="Stolte C."/>
            <person name="Sykes S."/>
            <person name="Wortman J."/>
            <person name="Nusbaum C."/>
            <person name="Birren B."/>
        </authorList>
    </citation>
    <scope>NUCLEOTIDE SEQUENCE [LARGE SCALE GENOMIC DNA]</scope>
    <source>
        <strain evidence="4">ATCC 700633</strain>
    </source>
</reference>
<keyword evidence="2" id="KW-0862">Zinc</keyword>
<sequence length="299" mass="34646">MEWITPIQKMESQVQQLKSLFEEADAIVVGIGAGMSAADGFTYIGERFESAFPDFIEKYQLLDMLQASLFQFASWEEYWSFQSRFIALNYLDQPVGAAYVELKEMLETKPYHIITTNADNAFEVAGFDMEKVFHIQGEYGLLQCSQHCHPKTYRKDELIREMIARQKDMKVPYELIPFCPECGAPLEINKRNAEKGMVESADFFEQKAHYDSFLKQYETGKVVYLEIGIGFTTPQFIKTPFQKKVTENPNAVYVSMNHKHYRVPLAIRNRTLLLSENIAILIHETHQLLKEEGKLYVFD</sequence>
<dbReference type="PROSITE" id="PS50305">
    <property type="entry name" value="SIRTUIN"/>
    <property type="match status" value="1"/>
</dbReference>
<feature type="binding site" evidence="2">
    <location>
        <position position="179"/>
    </location>
    <ligand>
        <name>Zn(2+)</name>
        <dbReference type="ChEBI" id="CHEBI:29105"/>
    </ligand>
</feature>
<comment type="caution">
    <text evidence="2">Lacks conserved residue(s) required for the propagation of feature annotation.</text>
</comment>
<feature type="binding site" evidence="2">
    <location>
        <position position="182"/>
    </location>
    <ligand>
        <name>Zn(2+)</name>
        <dbReference type="ChEBI" id="CHEBI:29105"/>
    </ligand>
</feature>
<comment type="caution">
    <text evidence="4">The sequence shown here is derived from an EMBL/GenBank/DDBJ whole genome shotgun (WGS) entry which is preliminary data.</text>
</comment>
<dbReference type="Gene3D" id="3.40.50.1220">
    <property type="entry name" value="TPP-binding domain"/>
    <property type="match status" value="1"/>
</dbReference>
<reference evidence="4" key="1">
    <citation type="submission" date="2009-09" db="EMBL/GenBank/DDBJ databases">
        <authorList>
            <consortium name="The Broad Institute Genome Sequencing Platform"/>
            <person name="Ward D."/>
            <person name="Feldgarden M."/>
            <person name="Earl A."/>
            <person name="Young S.K."/>
            <person name="Zeng Q."/>
            <person name="Koehrsen M."/>
            <person name="Alvarado L."/>
            <person name="Berlin A."/>
            <person name="Bochicchio J."/>
            <person name="Borenstein D."/>
            <person name="Chapman S.B."/>
            <person name="Chen Z."/>
            <person name="Engels R."/>
            <person name="Freedman E."/>
            <person name="Gellesch M."/>
            <person name="Goldberg J."/>
            <person name="Griggs A."/>
            <person name="Gujja S."/>
            <person name="Heilman E."/>
            <person name="Heiman D."/>
            <person name="Hepburn T."/>
            <person name="Howarth C."/>
            <person name="Jen D."/>
            <person name="Larson L."/>
            <person name="Lewis B."/>
            <person name="Mehta T."/>
            <person name="Park D."/>
            <person name="Pearson M."/>
            <person name="Roberts A."/>
            <person name="Saif S."/>
            <person name="Shea T."/>
            <person name="Shenoy N."/>
            <person name="Sisk P."/>
            <person name="Stolte C."/>
            <person name="Sykes S."/>
            <person name="Thomson T."/>
            <person name="Walk T."/>
            <person name="White J."/>
            <person name="Yandava C."/>
            <person name="Sibley C.D."/>
            <person name="Field T.R."/>
            <person name="Grinwis M."/>
            <person name="Eshaghurshan C.S."/>
            <person name="Surette M.G."/>
            <person name="Haas B."/>
            <person name="Nusbaum C."/>
            <person name="Birren B."/>
        </authorList>
    </citation>
    <scope>NUCLEOTIDE SEQUENCE [LARGE SCALE GENOMIC DNA]</scope>
    <source>
        <strain evidence="4">ATCC 700633</strain>
    </source>
</reference>
<evidence type="ECO:0000313" key="4">
    <source>
        <dbReference type="EMBL" id="EEW92989.2"/>
    </source>
</evidence>
<dbReference type="eggNOG" id="COG0846">
    <property type="taxonomic scope" value="Bacteria"/>
</dbReference>
<dbReference type="InterPro" id="IPR029035">
    <property type="entry name" value="DHS-like_NAD/FAD-binding_dom"/>
</dbReference>
<dbReference type="STRING" id="626369.HMPREF0446_00977"/>
<keyword evidence="1" id="KW-0520">NAD</keyword>
<evidence type="ECO:0000256" key="1">
    <source>
        <dbReference type="ARBA" id="ARBA00023027"/>
    </source>
</evidence>
<feature type="domain" description="Deacetylase sirtuin-type" evidence="3">
    <location>
        <begin position="7"/>
        <end position="291"/>
    </location>
</feature>
<keyword evidence="5" id="KW-1185">Reference proteome</keyword>
<accession>D0BLX4</accession>
<feature type="binding site" evidence="2">
    <location>
        <position position="144"/>
    </location>
    <ligand>
        <name>Zn(2+)</name>
        <dbReference type="ChEBI" id="CHEBI:29105"/>
    </ligand>
</feature>
<evidence type="ECO:0000313" key="5">
    <source>
        <dbReference type="Proteomes" id="UP000002939"/>
    </source>
</evidence>
<dbReference type="InterPro" id="IPR026590">
    <property type="entry name" value="Ssirtuin_cat_dom"/>
</dbReference>
<dbReference type="EMBL" id="ACRF02000016">
    <property type="protein sequence ID" value="EEW92989.2"/>
    <property type="molecule type" value="Genomic_DNA"/>
</dbReference>
<proteinExistence type="predicted"/>